<dbReference type="Pfam" id="PF12275">
    <property type="entry name" value="DUF3616"/>
    <property type="match status" value="1"/>
</dbReference>
<dbReference type="InterPro" id="IPR022060">
    <property type="entry name" value="DUF3616"/>
</dbReference>
<gene>
    <name evidence="3" type="ORF">BG61_21795</name>
</gene>
<accession>A0A069PKV7</accession>
<comment type="caution">
    <text evidence="3">The sequence shown here is derived from an EMBL/GenBank/DDBJ whole genome shotgun (WGS) entry which is preliminary data.</text>
</comment>
<proteinExistence type="predicted"/>
<feature type="region of interest" description="Disordered" evidence="1">
    <location>
        <begin position="289"/>
        <end position="313"/>
    </location>
</feature>
<sequence>MAGAVTTYRGICNASAGIDLGSGFFIVADDDINTLVIYQYEKPAYVDKVDLGDYLRSDDGKTKEADLEGAARIGDRIYWIASHGRNGDGEVRPTRHRLFATRIVASGANPTVRPLDAKPYSGLLEALAPNQRFEELTSASKIAPEASGGLNIEGLADTQDGGLLIGFRNPLSKGNGEALVLKLKNPAAVVEQGASPVFDDLIRLDLGHRGIRSMERIGAEYFIVAGPYDNGTLGAPSSRFAIYKWSGTPGVAPEHWKDIAPPDFHAEGLFEIAGAKQLYLLSDDGDLQASCKKGKKKDKPSEDKTFRGMRLDF</sequence>
<name>A0A069PKV7_9BURK</name>
<organism evidence="3 4">
    <name type="scientific">Caballeronia glathei</name>
    <dbReference type="NCBI Taxonomy" id="60547"/>
    <lineage>
        <taxon>Bacteria</taxon>
        <taxon>Pseudomonadati</taxon>
        <taxon>Pseudomonadota</taxon>
        <taxon>Betaproteobacteria</taxon>
        <taxon>Burkholderiales</taxon>
        <taxon>Burkholderiaceae</taxon>
        <taxon>Caballeronia</taxon>
    </lineage>
</organism>
<evidence type="ECO:0000313" key="3">
    <source>
        <dbReference type="EMBL" id="KDR41002.1"/>
    </source>
</evidence>
<keyword evidence="4" id="KW-1185">Reference proteome</keyword>
<feature type="compositionally biased region" description="Basic and acidic residues" evidence="1">
    <location>
        <begin position="299"/>
        <end position="313"/>
    </location>
</feature>
<dbReference type="Proteomes" id="UP000027466">
    <property type="component" value="Unassembled WGS sequence"/>
</dbReference>
<dbReference type="AlphaFoldDB" id="A0A069PKV7"/>
<evidence type="ECO:0000256" key="1">
    <source>
        <dbReference type="SAM" id="MobiDB-lite"/>
    </source>
</evidence>
<dbReference type="STRING" id="60547.GCA_000751215_00386"/>
<reference evidence="3 4" key="1">
    <citation type="submission" date="2014-03" db="EMBL/GenBank/DDBJ databases">
        <title>Draft Genome Sequences of Four Burkholderia Strains.</title>
        <authorList>
            <person name="Liu X.Y."/>
            <person name="Li C.X."/>
            <person name="Xu J.H."/>
        </authorList>
    </citation>
    <scope>NUCLEOTIDE SEQUENCE [LARGE SCALE GENOMIC DNA]</scope>
    <source>
        <strain evidence="3 4">DSM 50014</strain>
    </source>
</reference>
<evidence type="ECO:0000313" key="4">
    <source>
        <dbReference type="Proteomes" id="UP000027466"/>
    </source>
</evidence>
<protein>
    <recommendedName>
        <fullName evidence="2">DUF3616 domain-containing protein</fullName>
    </recommendedName>
</protein>
<dbReference type="EMBL" id="JFHC01000033">
    <property type="protein sequence ID" value="KDR41002.1"/>
    <property type="molecule type" value="Genomic_DNA"/>
</dbReference>
<feature type="domain" description="DUF3616" evidence="2">
    <location>
        <begin position="122"/>
        <end position="248"/>
    </location>
</feature>
<evidence type="ECO:0000259" key="2">
    <source>
        <dbReference type="Pfam" id="PF12275"/>
    </source>
</evidence>